<comment type="caution">
    <text evidence="7">The sequence shown here is derived from an EMBL/GenBank/DDBJ whole genome shotgun (WGS) entry which is preliminary data.</text>
</comment>
<feature type="compositionally biased region" description="Basic and acidic residues" evidence="5">
    <location>
        <begin position="180"/>
        <end position="194"/>
    </location>
</feature>
<feature type="compositionally biased region" description="Basic residues" evidence="5">
    <location>
        <begin position="163"/>
        <end position="179"/>
    </location>
</feature>
<dbReference type="Proteomes" id="UP001281003">
    <property type="component" value="Unassembled WGS sequence"/>
</dbReference>
<sequence>MKTTIISSLPTFLSAGGRILKYGGLPFTFLGLGTGRPVIATPVAAAGATTTTTTTTTVAAARRSLSTTTPSWLKAWQMPPRPKLPEEELEEVYLKGSGPGGQKINKTNSAVQLRHIPTNIVIKCQETRSRTQNRKLAREILAAKVDFHLNGDKSRLAIVGNEKKKKADSKAKKAKRKYKKLAEERAKAEGRQLAEGEEAAEGEKGEENERDEEVDVQEEEEKAEKATGEEAEKRVGGADAAAKL</sequence>
<evidence type="ECO:0000256" key="4">
    <source>
        <dbReference type="ARBA" id="ARBA00023128"/>
    </source>
</evidence>
<dbReference type="InterPro" id="IPR052405">
    <property type="entry name" value="Mito_Transl_Release_Factor"/>
</dbReference>
<evidence type="ECO:0000256" key="2">
    <source>
        <dbReference type="ARBA" id="ARBA00010835"/>
    </source>
</evidence>
<dbReference type="Pfam" id="PF00472">
    <property type="entry name" value="RF-1"/>
    <property type="match status" value="1"/>
</dbReference>
<comment type="similarity">
    <text evidence="2">Belongs to the prokaryotic/mitochondrial release factor family.</text>
</comment>
<dbReference type="AlphaFoldDB" id="A0AAE0U6A9"/>
<name>A0AAE0U6A9_SORBR</name>
<protein>
    <submittedName>
        <fullName evidence="7">RF-1 domain-containing protein</fullName>
    </submittedName>
</protein>
<dbReference type="InterPro" id="IPR045853">
    <property type="entry name" value="Pep_chain_release_fac_I_sf"/>
</dbReference>
<dbReference type="PANTHER" id="PTHR46203:SF1">
    <property type="entry name" value="MITOCHONDRIAL TRANSLATION RELEASE FACTOR IN RESCUE"/>
    <property type="match status" value="1"/>
</dbReference>
<accession>A0AAE0U6A9</accession>
<keyword evidence="4" id="KW-0496">Mitochondrion</keyword>
<dbReference type="SUPFAM" id="SSF75620">
    <property type="entry name" value="Release factor"/>
    <property type="match status" value="1"/>
</dbReference>
<gene>
    <name evidence="7" type="ORF">B0T20DRAFT_422809</name>
</gene>
<dbReference type="PANTHER" id="PTHR46203">
    <property type="entry name" value="PROBABLE PEPTIDE CHAIN RELEASE FACTOR C12ORF65"/>
    <property type="match status" value="1"/>
</dbReference>
<evidence type="ECO:0000313" key="7">
    <source>
        <dbReference type="EMBL" id="KAK3392004.1"/>
    </source>
</evidence>
<keyword evidence="3" id="KW-0809">Transit peptide</keyword>
<evidence type="ECO:0000313" key="8">
    <source>
        <dbReference type="Proteomes" id="UP001281003"/>
    </source>
</evidence>
<feature type="compositionally biased region" description="Basic and acidic residues" evidence="5">
    <location>
        <begin position="222"/>
        <end position="236"/>
    </location>
</feature>
<evidence type="ECO:0000259" key="6">
    <source>
        <dbReference type="Pfam" id="PF00472"/>
    </source>
</evidence>
<comment type="subcellular location">
    <subcellularLocation>
        <location evidence="1">Mitochondrion</location>
    </subcellularLocation>
</comment>
<dbReference type="EMBL" id="JAUTDP010000012">
    <property type="protein sequence ID" value="KAK3392004.1"/>
    <property type="molecule type" value="Genomic_DNA"/>
</dbReference>
<proteinExistence type="inferred from homology"/>
<dbReference type="FunFam" id="3.30.160.20:FF:000065">
    <property type="entry name" value="Peptidyl-tRNA hydrolase domain protein"/>
    <property type="match status" value="1"/>
</dbReference>
<feature type="compositionally biased region" description="Acidic residues" evidence="5">
    <location>
        <begin position="208"/>
        <end position="221"/>
    </location>
</feature>
<evidence type="ECO:0000256" key="3">
    <source>
        <dbReference type="ARBA" id="ARBA00022946"/>
    </source>
</evidence>
<keyword evidence="8" id="KW-1185">Reference proteome</keyword>
<dbReference type="InterPro" id="IPR000352">
    <property type="entry name" value="Pep_chain_release_fac_I"/>
</dbReference>
<feature type="domain" description="Prokaryotic-type class I peptide chain release factors" evidence="6">
    <location>
        <begin position="83"/>
        <end position="187"/>
    </location>
</feature>
<evidence type="ECO:0000256" key="5">
    <source>
        <dbReference type="SAM" id="MobiDB-lite"/>
    </source>
</evidence>
<feature type="region of interest" description="Disordered" evidence="5">
    <location>
        <begin position="162"/>
        <end position="244"/>
    </location>
</feature>
<dbReference type="Gene3D" id="3.30.160.20">
    <property type="match status" value="1"/>
</dbReference>
<evidence type="ECO:0000256" key="1">
    <source>
        <dbReference type="ARBA" id="ARBA00004173"/>
    </source>
</evidence>
<organism evidence="7 8">
    <name type="scientific">Sordaria brevicollis</name>
    <dbReference type="NCBI Taxonomy" id="83679"/>
    <lineage>
        <taxon>Eukaryota</taxon>
        <taxon>Fungi</taxon>
        <taxon>Dikarya</taxon>
        <taxon>Ascomycota</taxon>
        <taxon>Pezizomycotina</taxon>
        <taxon>Sordariomycetes</taxon>
        <taxon>Sordariomycetidae</taxon>
        <taxon>Sordariales</taxon>
        <taxon>Sordariaceae</taxon>
        <taxon>Sordaria</taxon>
    </lineage>
</organism>
<reference evidence="7" key="1">
    <citation type="journal article" date="2023" name="Mol. Phylogenet. Evol.">
        <title>Genome-scale phylogeny and comparative genomics of the fungal order Sordariales.</title>
        <authorList>
            <person name="Hensen N."/>
            <person name="Bonometti L."/>
            <person name="Westerberg I."/>
            <person name="Brannstrom I.O."/>
            <person name="Guillou S."/>
            <person name="Cros-Aarteil S."/>
            <person name="Calhoun S."/>
            <person name="Haridas S."/>
            <person name="Kuo A."/>
            <person name="Mondo S."/>
            <person name="Pangilinan J."/>
            <person name="Riley R."/>
            <person name="LaButti K."/>
            <person name="Andreopoulos B."/>
            <person name="Lipzen A."/>
            <person name="Chen C."/>
            <person name="Yan M."/>
            <person name="Daum C."/>
            <person name="Ng V."/>
            <person name="Clum A."/>
            <person name="Steindorff A."/>
            <person name="Ohm R.A."/>
            <person name="Martin F."/>
            <person name="Silar P."/>
            <person name="Natvig D.O."/>
            <person name="Lalanne C."/>
            <person name="Gautier V."/>
            <person name="Ament-Velasquez S.L."/>
            <person name="Kruys A."/>
            <person name="Hutchinson M.I."/>
            <person name="Powell A.J."/>
            <person name="Barry K."/>
            <person name="Miller A.N."/>
            <person name="Grigoriev I.V."/>
            <person name="Debuchy R."/>
            <person name="Gladieux P."/>
            <person name="Hiltunen Thoren M."/>
            <person name="Johannesson H."/>
        </authorList>
    </citation>
    <scope>NUCLEOTIDE SEQUENCE</scope>
    <source>
        <strain evidence="7">FGSC 1904</strain>
    </source>
</reference>
<dbReference type="GO" id="GO:0032543">
    <property type="term" value="P:mitochondrial translation"/>
    <property type="evidence" value="ECO:0007669"/>
    <property type="project" value="UniProtKB-ARBA"/>
</dbReference>
<dbReference type="GO" id="GO:0003747">
    <property type="term" value="F:translation release factor activity"/>
    <property type="evidence" value="ECO:0007669"/>
    <property type="project" value="InterPro"/>
</dbReference>
<reference evidence="7" key="2">
    <citation type="submission" date="2023-07" db="EMBL/GenBank/DDBJ databases">
        <authorList>
            <consortium name="Lawrence Berkeley National Laboratory"/>
            <person name="Haridas S."/>
            <person name="Hensen N."/>
            <person name="Bonometti L."/>
            <person name="Westerberg I."/>
            <person name="Brannstrom I.O."/>
            <person name="Guillou S."/>
            <person name="Cros-Aarteil S."/>
            <person name="Calhoun S."/>
            <person name="Kuo A."/>
            <person name="Mondo S."/>
            <person name="Pangilinan J."/>
            <person name="Riley R."/>
            <person name="LaButti K."/>
            <person name="Andreopoulos B."/>
            <person name="Lipzen A."/>
            <person name="Chen C."/>
            <person name="Yanf M."/>
            <person name="Daum C."/>
            <person name="Ng V."/>
            <person name="Clum A."/>
            <person name="Steindorff A."/>
            <person name="Ohm R."/>
            <person name="Martin F."/>
            <person name="Silar P."/>
            <person name="Natvig D."/>
            <person name="Lalanne C."/>
            <person name="Gautier V."/>
            <person name="Ament-velasquez S.L."/>
            <person name="Kruys A."/>
            <person name="Hutchinson M.I."/>
            <person name="Powell A.J."/>
            <person name="Barry K."/>
            <person name="Miller A.N."/>
            <person name="Grigoriev I.V."/>
            <person name="Debuchy R."/>
            <person name="Gladieux P."/>
            <person name="Thoren M.H."/>
            <person name="Johannesson H."/>
        </authorList>
    </citation>
    <scope>NUCLEOTIDE SEQUENCE</scope>
    <source>
        <strain evidence="7">FGSC 1904</strain>
    </source>
</reference>
<dbReference type="GO" id="GO:0005739">
    <property type="term" value="C:mitochondrion"/>
    <property type="evidence" value="ECO:0007669"/>
    <property type="project" value="UniProtKB-SubCell"/>
</dbReference>